<accession>A0A6P7U206</accession>
<keyword evidence="6" id="KW-0677">Repeat</keyword>
<dbReference type="PROSITE" id="PS50297">
    <property type="entry name" value="ANK_REP_REGION"/>
    <property type="match status" value="5"/>
</dbReference>
<dbReference type="InterPro" id="IPR013083">
    <property type="entry name" value="Znf_RING/FYVE/PHD"/>
</dbReference>
<evidence type="ECO:0000256" key="6">
    <source>
        <dbReference type="ARBA" id="ARBA00022737"/>
    </source>
</evidence>
<dbReference type="Proteomes" id="UP000515154">
    <property type="component" value="Unplaced"/>
</dbReference>
<dbReference type="InterPro" id="IPR040847">
    <property type="entry name" value="SH3_15"/>
</dbReference>
<dbReference type="SUPFAM" id="SSF48403">
    <property type="entry name" value="Ankyrin repeat"/>
    <property type="match status" value="1"/>
</dbReference>
<dbReference type="KEGG" id="osn:115230214"/>
<keyword evidence="10 11" id="KW-0040">ANK repeat</keyword>
<evidence type="ECO:0000256" key="1">
    <source>
        <dbReference type="ARBA" id="ARBA00000900"/>
    </source>
</evidence>
<dbReference type="PANTHER" id="PTHR24202">
    <property type="entry name" value="E3 UBIQUITIN-PROTEIN LIGASE MIB2"/>
    <property type="match status" value="1"/>
</dbReference>
<feature type="domain" description="RING-type" evidence="13">
    <location>
        <begin position="730"/>
        <end position="762"/>
    </location>
</feature>
<dbReference type="EC" id="2.3.2.27" evidence="3"/>
<keyword evidence="9" id="KW-0862">Zinc</keyword>
<proteinExistence type="predicted"/>
<evidence type="ECO:0000256" key="12">
    <source>
        <dbReference type="PROSITE-ProRule" id="PRU00175"/>
    </source>
</evidence>
<feature type="repeat" description="ANK" evidence="11">
    <location>
        <begin position="396"/>
        <end position="428"/>
    </location>
</feature>
<dbReference type="Gene3D" id="1.25.40.20">
    <property type="entry name" value="Ankyrin repeat-containing domain"/>
    <property type="match status" value="3"/>
</dbReference>
<dbReference type="Pfam" id="PF00023">
    <property type="entry name" value="Ank"/>
    <property type="match status" value="1"/>
</dbReference>
<evidence type="ECO:0000256" key="4">
    <source>
        <dbReference type="ARBA" id="ARBA00022679"/>
    </source>
</evidence>
<keyword evidence="8" id="KW-0833">Ubl conjugation pathway</keyword>
<dbReference type="InterPro" id="IPR036770">
    <property type="entry name" value="Ankyrin_rpt-contain_sf"/>
</dbReference>
<comment type="pathway">
    <text evidence="2">Protein modification; protein ubiquitination.</text>
</comment>
<dbReference type="InterPro" id="IPR002110">
    <property type="entry name" value="Ankyrin_rpt"/>
</dbReference>
<dbReference type="UniPathway" id="UPA00143"/>
<dbReference type="InterPro" id="IPR001841">
    <property type="entry name" value="Znf_RING"/>
</dbReference>
<dbReference type="SMART" id="SM00248">
    <property type="entry name" value="ANK"/>
    <property type="match status" value="8"/>
</dbReference>
<feature type="repeat" description="ANK" evidence="11">
    <location>
        <begin position="531"/>
        <end position="563"/>
    </location>
</feature>
<evidence type="ECO:0000313" key="14">
    <source>
        <dbReference type="Proteomes" id="UP000515154"/>
    </source>
</evidence>
<dbReference type="Pfam" id="PF13637">
    <property type="entry name" value="Ank_4"/>
    <property type="match status" value="1"/>
</dbReference>
<organism evidence="14 15">
    <name type="scientific">Octopus sinensis</name>
    <name type="common">East Asian common octopus</name>
    <dbReference type="NCBI Taxonomy" id="2607531"/>
    <lineage>
        <taxon>Eukaryota</taxon>
        <taxon>Metazoa</taxon>
        <taxon>Spiralia</taxon>
        <taxon>Lophotrochozoa</taxon>
        <taxon>Mollusca</taxon>
        <taxon>Cephalopoda</taxon>
        <taxon>Coleoidea</taxon>
        <taxon>Octopodiformes</taxon>
        <taxon>Octopoda</taxon>
        <taxon>Incirrata</taxon>
        <taxon>Octopodidae</taxon>
        <taxon>Octopus</taxon>
    </lineage>
</organism>
<gene>
    <name evidence="15" type="primary">LOC115230214</name>
</gene>
<dbReference type="Gene3D" id="3.30.40.10">
    <property type="entry name" value="Zinc/RING finger domain, C3HC4 (zinc finger)"/>
    <property type="match status" value="2"/>
</dbReference>
<evidence type="ECO:0000256" key="3">
    <source>
        <dbReference type="ARBA" id="ARBA00012483"/>
    </source>
</evidence>
<comment type="catalytic activity">
    <reaction evidence="1">
        <text>S-ubiquitinyl-[E2 ubiquitin-conjugating enzyme]-L-cysteine + [acceptor protein]-L-lysine = [E2 ubiquitin-conjugating enzyme]-L-cysteine + N(6)-ubiquitinyl-[acceptor protein]-L-lysine.</text>
        <dbReference type="EC" id="2.3.2.27"/>
    </reaction>
</comment>
<dbReference type="PROSITE" id="PS50089">
    <property type="entry name" value="ZF_RING_2"/>
    <property type="match status" value="1"/>
</dbReference>
<dbReference type="PRINTS" id="PR01415">
    <property type="entry name" value="ANKYRIN"/>
</dbReference>
<feature type="repeat" description="ANK" evidence="11">
    <location>
        <begin position="497"/>
        <end position="521"/>
    </location>
</feature>
<dbReference type="Pfam" id="PF18346">
    <property type="entry name" value="SH3_15"/>
    <property type="match status" value="3"/>
</dbReference>
<evidence type="ECO:0000256" key="9">
    <source>
        <dbReference type="ARBA" id="ARBA00022833"/>
    </source>
</evidence>
<dbReference type="CDD" id="cd16520">
    <property type="entry name" value="RING-HC_MIBs-like"/>
    <property type="match status" value="1"/>
</dbReference>
<evidence type="ECO:0000256" key="2">
    <source>
        <dbReference type="ARBA" id="ARBA00004906"/>
    </source>
</evidence>
<evidence type="ECO:0000313" key="15">
    <source>
        <dbReference type="RefSeq" id="XP_029656287.1"/>
    </source>
</evidence>
<dbReference type="GO" id="GO:0008270">
    <property type="term" value="F:zinc ion binding"/>
    <property type="evidence" value="ECO:0007669"/>
    <property type="project" value="UniProtKB-KW"/>
</dbReference>
<evidence type="ECO:0000256" key="10">
    <source>
        <dbReference type="ARBA" id="ARBA00023043"/>
    </source>
</evidence>
<keyword evidence="7 12" id="KW-0863">Zinc-finger</keyword>
<dbReference type="Pfam" id="PF12796">
    <property type="entry name" value="Ank_2"/>
    <property type="match status" value="2"/>
</dbReference>
<keyword evidence="4" id="KW-0808">Transferase</keyword>
<evidence type="ECO:0000259" key="13">
    <source>
        <dbReference type="PROSITE" id="PS50089"/>
    </source>
</evidence>
<feature type="repeat" description="ANK" evidence="11">
    <location>
        <begin position="363"/>
        <end position="395"/>
    </location>
</feature>
<dbReference type="RefSeq" id="XP_029656287.1">
    <property type="nucleotide sequence ID" value="XM_029800427.2"/>
</dbReference>
<dbReference type="GO" id="GO:0016567">
    <property type="term" value="P:protein ubiquitination"/>
    <property type="evidence" value="ECO:0007669"/>
    <property type="project" value="UniProtKB-UniPathway"/>
</dbReference>
<dbReference type="Pfam" id="PF13920">
    <property type="entry name" value="zf-C3HC4_3"/>
    <property type="match status" value="1"/>
</dbReference>
<evidence type="ECO:0000256" key="7">
    <source>
        <dbReference type="ARBA" id="ARBA00022771"/>
    </source>
</evidence>
<dbReference type="PANTHER" id="PTHR24202:SF4">
    <property type="entry name" value="E3 UBIQUITIN-PROTEIN LIGASE MIB2-RELATED"/>
    <property type="match status" value="1"/>
</dbReference>
<dbReference type="SMART" id="SM00184">
    <property type="entry name" value="RING"/>
    <property type="match status" value="2"/>
</dbReference>
<dbReference type="GO" id="GO:0005737">
    <property type="term" value="C:cytoplasm"/>
    <property type="evidence" value="ECO:0007669"/>
    <property type="project" value="TreeGrafter"/>
</dbReference>
<protein>
    <recommendedName>
        <fullName evidence="3">RING-type E3 ubiquitin transferase</fullName>
        <ecNumber evidence="3">2.3.2.27</ecNumber>
    </recommendedName>
</protein>
<dbReference type="GO" id="GO:0061630">
    <property type="term" value="F:ubiquitin protein ligase activity"/>
    <property type="evidence" value="ECO:0007669"/>
    <property type="project" value="UniProtKB-EC"/>
</dbReference>
<evidence type="ECO:0000256" key="11">
    <source>
        <dbReference type="PROSITE-ProRule" id="PRU00023"/>
    </source>
</evidence>
<keyword evidence="5" id="KW-0479">Metal-binding</keyword>
<name>A0A6P7U206_9MOLL</name>
<feature type="repeat" description="ANK" evidence="11">
    <location>
        <begin position="330"/>
        <end position="362"/>
    </location>
</feature>
<evidence type="ECO:0000256" key="8">
    <source>
        <dbReference type="ARBA" id="ARBA00022786"/>
    </source>
</evidence>
<dbReference type="AlphaFoldDB" id="A0A6P7U206"/>
<reference evidence="15" key="1">
    <citation type="submission" date="2025-08" db="UniProtKB">
        <authorList>
            <consortium name="RefSeq"/>
        </authorList>
    </citation>
    <scope>IDENTIFICATION</scope>
</reference>
<dbReference type="PROSITE" id="PS50088">
    <property type="entry name" value="ANK_REPEAT"/>
    <property type="match status" value="5"/>
</dbReference>
<evidence type="ECO:0000256" key="5">
    <source>
        <dbReference type="ARBA" id="ARBA00022723"/>
    </source>
</evidence>
<sequence>MDSNASTSVFNAGDRVSLSEDINTVKLLQEGHGGWTPFMVNFIGQVGIVQGLNNVDDVIVKFEELGNKLWRFNPKALTKIDKFNVGDAVRILDDTEKVKRYQVNHGGWTSVMTSVLGKIGTIKIAFPDGDLLVSVSGKIFLFNPLCCTKVPQSMKVGEEDDATSSMMEMMEQFFNATPDFRSLLQSLHGIVDGSEGQDDQFLVGHTVKIIEDIQEVKKLQEGHGGWNDDMVSILGKTAKVKLVLPNGALLVSVSDKMCSLNPKCCRKVSHSVDDDDSDSESMDDMLQKLFNMRFGATVLDGFVKDAAKGHTRNVREFIKSHRDEVDKKCSGKTALQVASFKGHKDIVLMLLEAGANIELQDDDGDTALHFSAFGEQTEIMELLLSKGAKIDALNKKKQSALHIAVNKESIKCVRMLVKHSAPINIQDSLGDTALHDAIRKENEEIIDMLINDSRIDFTIRNKRGFNTLHHAAIKGNNFAIESILRKCQHIVNDKKDDGFTALHLAALNGHREVADTLLSLGRAEIDIKNNSGQTPLFLAATQGHIGLIELLISKGAKVNAEDEDGNICLHLAVSKQNVSISKEDLKIIENIKLQLGLDESERAEVVIACYLVHKGANPYYKNRQDVMPLDIISDQTLIEMLVKVASLSTEQPSGAQIEEPKSNNRKCMLCSVKQATVLFQPCCHVLICEVCNERVPVQHCLQCKVLIADKIAIYDPQKKRIEELEEKVTCPICMDRPRNMAFECGHTVCKECGESLKECHMCCKPIQNKFNLYY</sequence>
<keyword evidence="14" id="KW-1185">Reference proteome</keyword>